<gene>
    <name evidence="1" type="ORF">SDC9_146259</name>
</gene>
<organism evidence="1">
    <name type="scientific">bioreactor metagenome</name>
    <dbReference type="NCBI Taxonomy" id="1076179"/>
    <lineage>
        <taxon>unclassified sequences</taxon>
        <taxon>metagenomes</taxon>
        <taxon>ecological metagenomes</taxon>
    </lineage>
</organism>
<comment type="caution">
    <text evidence="1">The sequence shown here is derived from an EMBL/GenBank/DDBJ whole genome shotgun (WGS) entry which is preliminary data.</text>
</comment>
<accession>A0A645ECL4</accession>
<proteinExistence type="predicted"/>
<reference evidence="1" key="1">
    <citation type="submission" date="2019-08" db="EMBL/GenBank/DDBJ databases">
        <authorList>
            <person name="Kucharzyk K."/>
            <person name="Murdoch R.W."/>
            <person name="Higgins S."/>
            <person name="Loffler F."/>
        </authorList>
    </citation>
    <scope>NUCLEOTIDE SEQUENCE</scope>
</reference>
<sequence>MHEYGVSFYSSEYSAVLAYIHLPFCNKASIDGAVFSYCYIFFRIDASFKDQGISGFNGLYP</sequence>
<protein>
    <submittedName>
        <fullName evidence="1">Uncharacterized protein</fullName>
    </submittedName>
</protein>
<evidence type="ECO:0000313" key="1">
    <source>
        <dbReference type="EMBL" id="MPM99069.1"/>
    </source>
</evidence>
<dbReference type="EMBL" id="VSSQ01045188">
    <property type="protein sequence ID" value="MPM99069.1"/>
    <property type="molecule type" value="Genomic_DNA"/>
</dbReference>
<name>A0A645ECL4_9ZZZZ</name>
<dbReference type="AlphaFoldDB" id="A0A645ECL4"/>